<feature type="region of interest" description="Disordered" evidence="2">
    <location>
        <begin position="519"/>
        <end position="632"/>
    </location>
</feature>
<evidence type="ECO:0000313" key="3">
    <source>
        <dbReference type="EMBL" id="KAG5831273.1"/>
    </source>
</evidence>
<reference evidence="3" key="1">
    <citation type="submission" date="2021-01" db="EMBL/GenBank/DDBJ databases">
        <title>A chromosome-scale assembly of European eel, Anguilla anguilla.</title>
        <authorList>
            <person name="Henkel C."/>
            <person name="Jong-Raadsen S.A."/>
            <person name="Dufour S."/>
            <person name="Weltzien F.-A."/>
            <person name="Palstra A.P."/>
            <person name="Pelster B."/>
            <person name="Spaink H.P."/>
            <person name="Van Den Thillart G.E."/>
            <person name="Jansen H."/>
            <person name="Zahm M."/>
            <person name="Klopp C."/>
            <person name="Cedric C."/>
            <person name="Louis A."/>
            <person name="Berthelot C."/>
            <person name="Parey E."/>
            <person name="Roest Crollius H."/>
            <person name="Montfort J."/>
            <person name="Robinson-Rechavi M."/>
            <person name="Bucao C."/>
            <person name="Bouchez O."/>
            <person name="Gislard M."/>
            <person name="Lluch J."/>
            <person name="Milhes M."/>
            <person name="Lampietro C."/>
            <person name="Lopez Roques C."/>
            <person name="Donnadieu C."/>
            <person name="Braasch I."/>
            <person name="Desvignes T."/>
            <person name="Postlethwait J."/>
            <person name="Bobe J."/>
            <person name="Guiguen Y."/>
            <person name="Dirks R."/>
        </authorList>
    </citation>
    <scope>NUCLEOTIDE SEQUENCE</scope>
    <source>
        <strain evidence="3">Tag_6206</strain>
        <tissue evidence="3">Liver</tissue>
    </source>
</reference>
<dbReference type="PANTHER" id="PTHR13743">
    <property type="entry name" value="BEIGE/BEACH-RELATED"/>
    <property type="match status" value="1"/>
</dbReference>
<feature type="compositionally biased region" description="Low complexity" evidence="2">
    <location>
        <begin position="547"/>
        <end position="560"/>
    </location>
</feature>
<dbReference type="PANTHER" id="PTHR13743:SF86">
    <property type="entry name" value="LYSOSOMAL-TRAFFICKING REGULATOR"/>
    <property type="match status" value="1"/>
</dbReference>
<feature type="region of interest" description="Disordered" evidence="2">
    <location>
        <begin position="1"/>
        <end position="30"/>
    </location>
</feature>
<evidence type="ECO:0008006" key="5">
    <source>
        <dbReference type="Google" id="ProtNLM"/>
    </source>
</evidence>
<organism evidence="3 4">
    <name type="scientific">Anguilla anguilla</name>
    <name type="common">European freshwater eel</name>
    <name type="synonym">Muraena anguilla</name>
    <dbReference type="NCBI Taxonomy" id="7936"/>
    <lineage>
        <taxon>Eukaryota</taxon>
        <taxon>Metazoa</taxon>
        <taxon>Chordata</taxon>
        <taxon>Craniata</taxon>
        <taxon>Vertebrata</taxon>
        <taxon>Euteleostomi</taxon>
        <taxon>Actinopterygii</taxon>
        <taxon>Neopterygii</taxon>
        <taxon>Teleostei</taxon>
        <taxon>Anguilliformes</taxon>
        <taxon>Anguillidae</taxon>
        <taxon>Anguilla</taxon>
    </lineage>
</organism>
<evidence type="ECO:0000256" key="1">
    <source>
        <dbReference type="ARBA" id="ARBA00022574"/>
    </source>
</evidence>
<feature type="compositionally biased region" description="Polar residues" evidence="2">
    <location>
        <begin position="589"/>
        <end position="598"/>
    </location>
</feature>
<keyword evidence="4" id="KW-1185">Reference proteome</keyword>
<comment type="caution">
    <text evidence="3">The sequence shown here is derived from an EMBL/GenBank/DDBJ whole genome shotgun (WGS) entry which is preliminary data.</text>
</comment>
<dbReference type="EMBL" id="JAFIRN010000018">
    <property type="protein sequence ID" value="KAG5831273.1"/>
    <property type="molecule type" value="Genomic_DNA"/>
</dbReference>
<feature type="compositionally biased region" description="Basic and acidic residues" evidence="2">
    <location>
        <begin position="1"/>
        <end position="18"/>
    </location>
</feature>
<protein>
    <recommendedName>
        <fullName evidence="5">DUF4704 domain-containing protein</fullName>
    </recommendedName>
</protein>
<evidence type="ECO:0000256" key="2">
    <source>
        <dbReference type="SAM" id="MobiDB-lite"/>
    </source>
</evidence>
<sequence length="775" mass="84993">MKSTEFRDNNQDSTEQEKCPSVGRRGPPRPGDSLVEEGFLHIASLGSKALMLQLWAHLPTGTFLFRICVDPNDEMKAGLLAQAESGEGVLTPGRWQHVALTYTQQPEGKKSICGTLALWVCGIRKCELSLDYALPRKSSLSMDTKTFCLLGHYQACAEELAWQRGCWDMGCVMVFNGSRIGPEEAFYLYTSGPDCTSIIPCKYGTPSPKVSRYMTLEGLQNWGMMSRSRGGGPETASLIAQRVPEPAKRPAQDRGAASFIFLFARVVELSDCEQTQALALQILLSLVKQNQHRVQEMDSCHGYSMIHQVLINTKCIVGYHILKAVLDGCFSQEILTVSADGQFCLNTESTAVVQDLRLVSGVLLDWKIWSRAQDGVWETLLAALEILIRVHHPQQTFNIQQLLKAQVVHRFLLTCQVLQEQLTPVPQEVCLSFTKIIQEVLGSPPDLDLLRLIYNFLLAVHPPSKTHVCHTPTSFYFYLHIVYGSLHQEKVQSIVSLRRYSSGENSASSSVFSSSPISFTAAHSQDPTPPPSPEQDDGGQSLPPTNEPLSAPSSPSLSPHLSHEDSDGGPFGAHQSSTETVRRDGAEQLMSSSDSVSTVCDLRPERGGMDTPPVSVEEEPEDGDAADHFDSGSVEAPLVPENLQHLQSPQKRESAFASLGLAFPAQNGSLPITHRSSLVFPAHYSALPITRRSSLAFPAHNSALPITRRSSLADSRTLPRNWESYADTPGYGTAHSTTGSTDRSGVEGCLLLMCCGLYELLRGRCCCCQTACWTR</sequence>
<dbReference type="AlphaFoldDB" id="A0A9D3LMX2"/>
<accession>A0A9D3LMX2</accession>
<name>A0A9D3LMX2_ANGAN</name>
<evidence type="ECO:0000313" key="4">
    <source>
        <dbReference type="Proteomes" id="UP001044222"/>
    </source>
</evidence>
<dbReference type="InterPro" id="IPR050865">
    <property type="entry name" value="BEACH_Domain"/>
</dbReference>
<proteinExistence type="predicted"/>
<keyword evidence="1" id="KW-0853">WD repeat</keyword>
<dbReference type="Proteomes" id="UP001044222">
    <property type="component" value="Chromosome 18"/>
</dbReference>
<gene>
    <name evidence="3" type="ORF">ANANG_G00302050</name>
</gene>